<reference evidence="1 2" key="1">
    <citation type="journal article" date="2016" name="Stand. Genomic Sci.">
        <title>Complete genome sequence and genomic characterization of Microcystis panniformis FACHB 1757 by third-generation sequencing.</title>
        <authorList>
            <person name="Zhang J.Y."/>
            <person name="Guan R."/>
            <person name="Zhang H.J."/>
            <person name="Li H."/>
            <person name="Xiao P."/>
            <person name="Yu G.L."/>
            <person name="Du L."/>
            <person name="Cao D.M."/>
            <person name="Zhu B.C."/>
            <person name="Li R.H."/>
            <person name="Lu Z.H."/>
        </authorList>
    </citation>
    <scope>NUCLEOTIDE SEQUENCE [LARGE SCALE GENOMIC DNA]</scope>
    <source>
        <strain evidence="1 2">FACHB-1757</strain>
    </source>
</reference>
<evidence type="ECO:0000313" key="2">
    <source>
        <dbReference type="Proteomes" id="UP000068167"/>
    </source>
</evidence>
<dbReference type="PATRIC" id="fig|1638788.3.peg.2573"/>
<evidence type="ECO:0000313" key="1">
    <source>
        <dbReference type="EMBL" id="AKV67645.1"/>
    </source>
</evidence>
<gene>
    <name evidence="1" type="ORF">VL20_2562</name>
</gene>
<accession>A0A0K1S0S0</accession>
<name>A0A0K1S0S0_9CHRO</name>
<protein>
    <submittedName>
        <fullName evidence="1">Uncharacterized protein</fullName>
    </submittedName>
</protein>
<keyword evidence="2" id="KW-1185">Reference proteome</keyword>
<dbReference type="EMBL" id="CP011339">
    <property type="protein sequence ID" value="AKV67645.1"/>
    <property type="molecule type" value="Genomic_DNA"/>
</dbReference>
<proteinExistence type="predicted"/>
<dbReference type="Proteomes" id="UP000068167">
    <property type="component" value="Chromosome"/>
</dbReference>
<sequence length="52" mass="6042">MPLQESVFSYQLSVISYQLFWLFSLLPTSPLPHFPLKRLPCSLFWVCGQPKA</sequence>
<dbReference type="KEGG" id="mpk:VL20_2562"/>
<dbReference type="AlphaFoldDB" id="A0A0K1S0S0"/>
<organism evidence="1 2">
    <name type="scientific">Microcystis panniformis FACHB-1757</name>
    <dbReference type="NCBI Taxonomy" id="1638788"/>
    <lineage>
        <taxon>Bacteria</taxon>
        <taxon>Bacillati</taxon>
        <taxon>Cyanobacteriota</taxon>
        <taxon>Cyanophyceae</taxon>
        <taxon>Oscillatoriophycideae</taxon>
        <taxon>Chroococcales</taxon>
        <taxon>Microcystaceae</taxon>
        <taxon>Microcystis</taxon>
    </lineage>
</organism>